<dbReference type="AlphaFoldDB" id="A0A318KL69"/>
<dbReference type="RefSeq" id="WP_022936764.1">
    <property type="nucleotide sequence ID" value="NZ_CABKRQ010000001.1"/>
</dbReference>
<keyword evidence="3" id="KW-1185">Reference proteome</keyword>
<evidence type="ECO:0000256" key="1">
    <source>
        <dbReference type="SAM" id="Coils"/>
    </source>
</evidence>
<feature type="coiled-coil region" evidence="1">
    <location>
        <begin position="171"/>
        <end position="198"/>
    </location>
</feature>
<evidence type="ECO:0000313" key="3">
    <source>
        <dbReference type="Proteomes" id="UP000247612"/>
    </source>
</evidence>
<dbReference type="PROSITE" id="PS51257">
    <property type="entry name" value="PROKAR_LIPOPROTEIN"/>
    <property type="match status" value="1"/>
</dbReference>
<gene>
    <name evidence="2" type="ORF">DES51_108137</name>
</gene>
<organism evidence="2 3">
    <name type="scientific">Dielma fastidiosa</name>
    <dbReference type="NCBI Taxonomy" id="1034346"/>
    <lineage>
        <taxon>Bacteria</taxon>
        <taxon>Bacillati</taxon>
        <taxon>Bacillota</taxon>
        <taxon>Erysipelotrichia</taxon>
        <taxon>Erysipelotrichales</taxon>
        <taxon>Erysipelotrichaceae</taxon>
        <taxon>Dielma</taxon>
    </lineage>
</organism>
<sequence>MKAHMLILTAFLFLTGCTSNNPNIIEKPSNQIPEINQNTENPIDETISAADEEIFNYEIYDKVYIFDDHLRNEYTDVQTIVFLAEELAFLNDILQSEVNAIIQENDLNMLKDDWSVFTARKVELYDTGDILTIIIKDIIYANHVGGPSKKNYACYHIDKAEKQVLDNEQFLKRKELDIDELQSKINSLLENEAGYQEKTDLDALWKIYGTQLNNESCIFIKDGTLNMYISVSGSIGEGIINKCFEL</sequence>
<accession>A0A318KL69</accession>
<dbReference type="Proteomes" id="UP000247612">
    <property type="component" value="Unassembled WGS sequence"/>
</dbReference>
<keyword evidence="1" id="KW-0175">Coiled coil</keyword>
<evidence type="ECO:0000313" key="2">
    <source>
        <dbReference type="EMBL" id="PXX78210.1"/>
    </source>
</evidence>
<protein>
    <submittedName>
        <fullName evidence="2">Uncharacterized protein</fullName>
    </submittedName>
</protein>
<proteinExistence type="predicted"/>
<dbReference type="EMBL" id="QJKH01000008">
    <property type="protein sequence ID" value="PXX78210.1"/>
    <property type="molecule type" value="Genomic_DNA"/>
</dbReference>
<reference evidence="2 3" key="1">
    <citation type="submission" date="2018-05" db="EMBL/GenBank/DDBJ databases">
        <title>Genomic Encyclopedia of Type Strains, Phase IV (KMG-IV): sequencing the most valuable type-strain genomes for metagenomic binning, comparative biology and taxonomic classification.</title>
        <authorList>
            <person name="Goeker M."/>
        </authorList>
    </citation>
    <scope>NUCLEOTIDE SEQUENCE [LARGE SCALE GENOMIC DNA]</scope>
    <source>
        <strain evidence="2 3">JC118</strain>
    </source>
</reference>
<name>A0A318KL69_9FIRM</name>
<comment type="caution">
    <text evidence="2">The sequence shown here is derived from an EMBL/GenBank/DDBJ whole genome shotgun (WGS) entry which is preliminary data.</text>
</comment>